<reference evidence="2" key="1">
    <citation type="submission" date="2015-04" db="UniProtKB">
        <authorList>
            <consortium name="EnsemblPlants"/>
        </authorList>
    </citation>
    <scope>IDENTIFICATION</scope>
</reference>
<keyword evidence="1" id="KW-0175">Coiled coil</keyword>
<evidence type="ECO:0000313" key="3">
    <source>
        <dbReference type="Proteomes" id="UP000008021"/>
    </source>
</evidence>
<dbReference type="Gramene" id="OMERI12G08880.1">
    <property type="protein sequence ID" value="OMERI12G08880.1"/>
    <property type="gene ID" value="OMERI12G08880"/>
</dbReference>
<sequence>MTPADGGEEEATAAVMSLLERLHAAESEEAALEADVDGFAGLVEQLAAAEERLEEEKARLDAIPKLSGDHRRDDVIIFRAAYRFNRSVRVLREFIAQYDA</sequence>
<dbReference type="Proteomes" id="UP000008021">
    <property type="component" value="Chromosome 12"/>
</dbReference>
<proteinExistence type="predicted"/>
<organism evidence="2">
    <name type="scientific">Oryza meridionalis</name>
    <dbReference type="NCBI Taxonomy" id="40149"/>
    <lineage>
        <taxon>Eukaryota</taxon>
        <taxon>Viridiplantae</taxon>
        <taxon>Streptophyta</taxon>
        <taxon>Embryophyta</taxon>
        <taxon>Tracheophyta</taxon>
        <taxon>Spermatophyta</taxon>
        <taxon>Magnoliopsida</taxon>
        <taxon>Liliopsida</taxon>
        <taxon>Poales</taxon>
        <taxon>Poaceae</taxon>
        <taxon>BOP clade</taxon>
        <taxon>Oryzoideae</taxon>
        <taxon>Oryzeae</taxon>
        <taxon>Oryzinae</taxon>
        <taxon>Oryza</taxon>
    </lineage>
</organism>
<accession>A0A0E0FCB1</accession>
<keyword evidence="3" id="KW-1185">Reference proteome</keyword>
<protein>
    <submittedName>
        <fullName evidence="2">Uncharacterized protein</fullName>
    </submittedName>
</protein>
<name>A0A0E0FCB1_9ORYZ</name>
<dbReference type="AlphaFoldDB" id="A0A0E0FCB1"/>
<evidence type="ECO:0000313" key="2">
    <source>
        <dbReference type="EnsemblPlants" id="OMERI12G08880.1"/>
    </source>
</evidence>
<evidence type="ECO:0000256" key="1">
    <source>
        <dbReference type="SAM" id="Coils"/>
    </source>
</evidence>
<reference evidence="2" key="2">
    <citation type="submission" date="2018-05" db="EMBL/GenBank/DDBJ databases">
        <title>OmerRS3 (Oryza meridionalis Reference Sequence Version 3).</title>
        <authorList>
            <person name="Zhang J."/>
            <person name="Kudrna D."/>
            <person name="Lee S."/>
            <person name="Talag J."/>
            <person name="Welchert J."/>
            <person name="Wing R.A."/>
        </authorList>
    </citation>
    <scope>NUCLEOTIDE SEQUENCE [LARGE SCALE GENOMIC DNA]</scope>
    <source>
        <strain evidence="2">cv. OR44</strain>
    </source>
</reference>
<dbReference type="HOGENOM" id="CLU_2310582_0_0_1"/>
<feature type="coiled-coil region" evidence="1">
    <location>
        <begin position="8"/>
        <end position="63"/>
    </location>
</feature>
<dbReference type="EnsemblPlants" id="OMERI12G08880.1">
    <property type="protein sequence ID" value="OMERI12G08880.1"/>
    <property type="gene ID" value="OMERI12G08880"/>
</dbReference>